<dbReference type="EMBL" id="SLWV01000003">
    <property type="protein sequence ID" value="TCO79034.1"/>
    <property type="molecule type" value="Genomic_DNA"/>
</dbReference>
<keyword evidence="1" id="KW-0812">Transmembrane</keyword>
<dbReference type="InterPro" id="IPR026268">
    <property type="entry name" value="RseC"/>
</dbReference>
<dbReference type="Pfam" id="PF04246">
    <property type="entry name" value="RseC_MucC"/>
    <property type="match status" value="1"/>
</dbReference>
<dbReference type="AlphaFoldDB" id="A0A4R2KYB8"/>
<dbReference type="PANTHER" id="PTHR35867:SF1">
    <property type="entry name" value="PROTEIN RSEC"/>
    <property type="match status" value="1"/>
</dbReference>
<keyword evidence="3" id="KW-1185">Reference proteome</keyword>
<proteinExistence type="predicted"/>
<gene>
    <name evidence="2" type="ORF">EV214_10385</name>
</gene>
<dbReference type="RefSeq" id="WP_165916199.1">
    <property type="nucleotide sequence ID" value="NZ_SLWV01000003.1"/>
</dbReference>
<evidence type="ECO:0000313" key="2">
    <source>
        <dbReference type="EMBL" id="TCO79034.1"/>
    </source>
</evidence>
<organism evidence="2 3">
    <name type="scientific">Marinisporobacter balticus</name>
    <dbReference type="NCBI Taxonomy" id="2018667"/>
    <lineage>
        <taxon>Bacteria</taxon>
        <taxon>Bacillati</taxon>
        <taxon>Bacillota</taxon>
        <taxon>Clostridia</taxon>
        <taxon>Peptostreptococcales</taxon>
        <taxon>Thermotaleaceae</taxon>
        <taxon>Marinisporobacter</taxon>
    </lineage>
</organism>
<keyword evidence="1" id="KW-1133">Transmembrane helix</keyword>
<feature type="transmembrane region" description="Helical" evidence="1">
    <location>
        <begin position="66"/>
        <end position="91"/>
    </location>
</feature>
<protein>
    <submittedName>
        <fullName evidence="2">RseC/MucC-like positive regulator of sigma(E)</fullName>
    </submittedName>
</protein>
<sequence>MIQEGKVIEVLDHKRAKILMKKHAACGECGACQYGQENMSLNMIATNELNAEVGDMVEVNMETQNVLGAAFIAYGIPLFALVLGIGVGSFLLKKIGFTENIEMYAIGIGFLLTGISYVMIKMNEESFKNDKKYMPVISKILDK</sequence>
<comment type="caution">
    <text evidence="2">The sequence shown here is derived from an EMBL/GenBank/DDBJ whole genome shotgun (WGS) entry which is preliminary data.</text>
</comment>
<name>A0A4R2KYB8_9FIRM</name>
<keyword evidence="1" id="KW-0472">Membrane</keyword>
<accession>A0A4R2KYB8</accession>
<evidence type="ECO:0000313" key="3">
    <source>
        <dbReference type="Proteomes" id="UP000294919"/>
    </source>
</evidence>
<dbReference type="InterPro" id="IPR007359">
    <property type="entry name" value="SigmaE_reg_RseC_MucC"/>
</dbReference>
<dbReference type="PANTHER" id="PTHR35867">
    <property type="entry name" value="PROTEIN RSEC"/>
    <property type="match status" value="1"/>
</dbReference>
<feature type="transmembrane region" description="Helical" evidence="1">
    <location>
        <begin position="103"/>
        <end position="120"/>
    </location>
</feature>
<dbReference type="Proteomes" id="UP000294919">
    <property type="component" value="Unassembled WGS sequence"/>
</dbReference>
<evidence type="ECO:0000256" key="1">
    <source>
        <dbReference type="SAM" id="Phobius"/>
    </source>
</evidence>
<dbReference type="PIRSF" id="PIRSF004923">
    <property type="entry name" value="RseC"/>
    <property type="match status" value="1"/>
</dbReference>
<reference evidence="2 3" key="1">
    <citation type="submission" date="2019-03" db="EMBL/GenBank/DDBJ databases">
        <title>Genomic Encyclopedia of Type Strains, Phase IV (KMG-IV): sequencing the most valuable type-strain genomes for metagenomic binning, comparative biology and taxonomic classification.</title>
        <authorList>
            <person name="Goeker M."/>
        </authorList>
    </citation>
    <scope>NUCLEOTIDE SEQUENCE [LARGE SCALE GENOMIC DNA]</scope>
    <source>
        <strain evidence="2 3">DSM 102940</strain>
    </source>
</reference>